<sequence>MKLHPFGSNDPAQSPDLTKHNIEVLMGSVQKSLQEVGRMSPNWSIYRVPKRLRQVNADAYTPHLISIGPFHHDQPGLDDMREHKWRYMLSLLRRVGAHDPMGEPLSSCAHVILNVEREVRDWYAASIELSPEELAMVLLLDGCFMLELFFRCRDREPSVVQNDPVFLSDWMVPAIRRDLALLENQIPFFVLQRLFYVVVEHNAGIRADYLVYMALEFFRPALGPSVILDPRIAVGSHEYCKHVLDLLLKFHLPLSPRTQRQPVAKLGATSAGAVKTASIRSAHRTSLRNVNSLVKGGVVIKKAKTTNLSDFKFKNGELYIPPLHIYWWTESLLRNLIAFEHCCPNNMDSDRGQYIVSYIVLMDQLIETREDIDLLKKEGIIVTEVGGSEDVTNFFKDLSKQIIIKKFQFEQLCKEVGKYYESRMRGYWREFRHNHLNSPLTVMAFFVAITFFACTILQAVYTIIRMLSGSSSVSGESKRLS</sequence>
<dbReference type="PANTHER" id="PTHR31170">
    <property type="entry name" value="BNAC04G53230D PROTEIN"/>
    <property type="match status" value="1"/>
</dbReference>
<dbReference type="InterPro" id="IPR004158">
    <property type="entry name" value="DUF247_pln"/>
</dbReference>
<dbReference type="PANTHER" id="PTHR31170:SF20">
    <property type="entry name" value="DUF247 DOMAIN PROTEIN"/>
    <property type="match status" value="1"/>
</dbReference>
<name>A0A7C9EWW0_OPUST</name>
<keyword evidence="1" id="KW-0812">Transmembrane</keyword>
<accession>A0A7C9EWW0</accession>
<evidence type="ECO:0000313" key="2">
    <source>
        <dbReference type="EMBL" id="MBA4677426.1"/>
    </source>
</evidence>
<keyword evidence="1" id="KW-0472">Membrane</keyword>
<dbReference type="EMBL" id="GISG01275197">
    <property type="protein sequence ID" value="MBA4677426.1"/>
    <property type="molecule type" value="Transcribed_RNA"/>
</dbReference>
<proteinExistence type="predicted"/>
<reference evidence="2" key="2">
    <citation type="submission" date="2020-07" db="EMBL/GenBank/DDBJ databases">
        <authorList>
            <person name="Vera ALvarez R."/>
            <person name="Arias-Moreno D.M."/>
            <person name="Jimenez-Jacinto V."/>
            <person name="Jimenez-Bremont J.F."/>
            <person name="Swaminathan K."/>
            <person name="Moose S.P."/>
            <person name="Guerrero-Gonzalez M.L."/>
            <person name="Marino-Ramirez L."/>
            <person name="Landsman D."/>
            <person name="Rodriguez-Kessler M."/>
            <person name="Delgado-Sanchez P."/>
        </authorList>
    </citation>
    <scope>NUCLEOTIDE SEQUENCE</scope>
    <source>
        <tissue evidence="2">Cladode</tissue>
    </source>
</reference>
<protein>
    <submittedName>
        <fullName evidence="2">Uncharacterized protein</fullName>
    </submittedName>
</protein>
<feature type="transmembrane region" description="Helical" evidence="1">
    <location>
        <begin position="442"/>
        <end position="464"/>
    </location>
</feature>
<reference evidence="2" key="1">
    <citation type="journal article" date="2013" name="J. Plant Res.">
        <title>Effect of fungi and light on seed germination of three Opuntia species from semiarid lands of central Mexico.</title>
        <authorList>
            <person name="Delgado-Sanchez P."/>
            <person name="Jimenez-Bremont J.F."/>
            <person name="Guerrero-Gonzalez Mde L."/>
            <person name="Flores J."/>
        </authorList>
    </citation>
    <scope>NUCLEOTIDE SEQUENCE</scope>
    <source>
        <tissue evidence="2">Cladode</tissue>
    </source>
</reference>
<dbReference type="AlphaFoldDB" id="A0A7C9EWW0"/>
<dbReference type="Pfam" id="PF03140">
    <property type="entry name" value="DUF247"/>
    <property type="match status" value="1"/>
</dbReference>
<evidence type="ECO:0000256" key="1">
    <source>
        <dbReference type="SAM" id="Phobius"/>
    </source>
</evidence>
<keyword evidence="1" id="KW-1133">Transmembrane helix</keyword>
<organism evidence="2">
    <name type="scientific">Opuntia streptacantha</name>
    <name type="common">Prickly pear cactus</name>
    <name type="synonym">Opuntia cardona</name>
    <dbReference type="NCBI Taxonomy" id="393608"/>
    <lineage>
        <taxon>Eukaryota</taxon>
        <taxon>Viridiplantae</taxon>
        <taxon>Streptophyta</taxon>
        <taxon>Embryophyta</taxon>
        <taxon>Tracheophyta</taxon>
        <taxon>Spermatophyta</taxon>
        <taxon>Magnoliopsida</taxon>
        <taxon>eudicotyledons</taxon>
        <taxon>Gunneridae</taxon>
        <taxon>Pentapetalae</taxon>
        <taxon>Caryophyllales</taxon>
        <taxon>Cactineae</taxon>
        <taxon>Cactaceae</taxon>
        <taxon>Opuntioideae</taxon>
        <taxon>Opuntia</taxon>
    </lineage>
</organism>